<dbReference type="EMBL" id="JBJKFK010000688">
    <property type="protein sequence ID" value="KAL3315681.1"/>
    <property type="molecule type" value="Genomic_DNA"/>
</dbReference>
<sequence length="321" mass="37001">MTVVRPVLSLDHISKRLFELNRNCARYKVFLLLMGTQGDCLELRLQVKFFKKRILDEAQSAHDYLVTYQKYLLMGEIVHCQTEAEIQLEKENLERLQAFMIAIFEFLISSLTKAGRLTESHTNHNLINCGIQLPSAIERSSLRVETRDPAHSELQISADIDNIHQMISDLYHIGGLNPWTIQPTADFFIESLRLSLEQKHNLRAKLVSKRASINNFFRNTWNRKPSIDPPRIIEPIAQSFHDFDKTNHRFRQDSIIESDDSSIFTDTEGTMTRLAGIELDATTDASEVMQSIIVDQQEPHYVEVAKTRNGRFACCSDFLLF</sequence>
<dbReference type="AlphaFoldDB" id="A0ABD2QBM0"/>
<dbReference type="Proteomes" id="UP001626550">
    <property type="component" value="Unassembled WGS sequence"/>
</dbReference>
<comment type="caution">
    <text evidence="1">The sequence shown here is derived from an EMBL/GenBank/DDBJ whole genome shotgun (WGS) entry which is preliminary data.</text>
</comment>
<keyword evidence="2" id="KW-1185">Reference proteome</keyword>
<name>A0ABD2QBM0_9PLAT</name>
<protein>
    <submittedName>
        <fullName evidence="1">Uncharacterized protein</fullName>
    </submittedName>
</protein>
<gene>
    <name evidence="1" type="ORF">Ciccas_005678</name>
</gene>
<reference evidence="1 2" key="1">
    <citation type="submission" date="2024-11" db="EMBL/GenBank/DDBJ databases">
        <title>Adaptive evolution of stress response genes in parasites aligns with host niche diversity.</title>
        <authorList>
            <person name="Hahn C."/>
            <person name="Resl P."/>
        </authorList>
    </citation>
    <scope>NUCLEOTIDE SEQUENCE [LARGE SCALE GENOMIC DNA]</scope>
    <source>
        <strain evidence="1">EGGRZ-B1_66</strain>
        <tissue evidence="1">Body</tissue>
    </source>
</reference>
<evidence type="ECO:0000313" key="1">
    <source>
        <dbReference type="EMBL" id="KAL3315681.1"/>
    </source>
</evidence>
<evidence type="ECO:0000313" key="2">
    <source>
        <dbReference type="Proteomes" id="UP001626550"/>
    </source>
</evidence>
<proteinExistence type="predicted"/>
<organism evidence="1 2">
    <name type="scientific">Cichlidogyrus casuarinus</name>
    <dbReference type="NCBI Taxonomy" id="1844966"/>
    <lineage>
        <taxon>Eukaryota</taxon>
        <taxon>Metazoa</taxon>
        <taxon>Spiralia</taxon>
        <taxon>Lophotrochozoa</taxon>
        <taxon>Platyhelminthes</taxon>
        <taxon>Monogenea</taxon>
        <taxon>Monopisthocotylea</taxon>
        <taxon>Dactylogyridea</taxon>
        <taxon>Ancyrocephalidae</taxon>
        <taxon>Cichlidogyrus</taxon>
    </lineage>
</organism>
<accession>A0ABD2QBM0</accession>